<reference evidence="1 2" key="1">
    <citation type="submission" date="2019-02" db="EMBL/GenBank/DDBJ databases">
        <title>Kribbella capetownensis sp. nov. and Kribbella speibonae sp. nov., isolated from soil.</title>
        <authorList>
            <person name="Curtis S.M."/>
            <person name="Norton I."/>
            <person name="Everest G.J."/>
            <person name="Meyers P.R."/>
        </authorList>
    </citation>
    <scope>NUCLEOTIDE SEQUENCE [LARGE SCALE GENOMIC DNA]</scope>
    <source>
        <strain evidence="1 2">DSM 27082</strain>
    </source>
</reference>
<accession>A0A4R0I3L4</accession>
<dbReference type="Pfam" id="PF25310">
    <property type="entry name" value="VG15"/>
    <property type="match status" value="1"/>
</dbReference>
<dbReference type="RefSeq" id="WP_131295892.1">
    <property type="nucleotide sequence ID" value="NZ_SJKA01000022.1"/>
</dbReference>
<dbReference type="AlphaFoldDB" id="A0A4R0I3L4"/>
<name>A0A4R0I3L4_9ACTN</name>
<keyword evidence="2" id="KW-1185">Reference proteome</keyword>
<gene>
    <name evidence="1" type="ORF">E0H50_37655</name>
</gene>
<sequence>MTTPARQHEADAVELAYHTALIRYGLKAQEDALAMWQDIPTAGAARSGPWLLRLLRYIALRRQRARALTIAKYRLTRALRTGHTIARPGTSSESPVTIGDLEAEFEQLAGIDINISSVPEATTIPVEPITVTSTELDRLERDAQEEAQVVLDALGPSSLTRRLAELDLEEAAEKVDKQRTEAHQKSGRRQAAAVERLVLNGARSTTWTLAAKDKRAVGYVRFSTTGTPCGWCAMLISRGAVYRSEKSAKYAEGDLYHDNCKCDVMPVFSDEQYDQSDMFALNREYSELWPQVTRGLSGKAALSAWRAFIRKQQADAQEARPSSTSVQEA</sequence>
<dbReference type="InterPro" id="IPR057369">
    <property type="entry name" value="VG15"/>
</dbReference>
<comment type="caution">
    <text evidence="1">The sequence shown here is derived from an EMBL/GenBank/DDBJ whole genome shotgun (WGS) entry which is preliminary data.</text>
</comment>
<proteinExistence type="predicted"/>
<dbReference type="Proteomes" id="UP000292695">
    <property type="component" value="Unassembled WGS sequence"/>
</dbReference>
<organism evidence="1 2">
    <name type="scientific">Kribbella sindirgiensis</name>
    <dbReference type="NCBI Taxonomy" id="1124744"/>
    <lineage>
        <taxon>Bacteria</taxon>
        <taxon>Bacillati</taxon>
        <taxon>Actinomycetota</taxon>
        <taxon>Actinomycetes</taxon>
        <taxon>Propionibacteriales</taxon>
        <taxon>Kribbellaceae</taxon>
        <taxon>Kribbella</taxon>
    </lineage>
</organism>
<dbReference type="EMBL" id="SJKA01000022">
    <property type="protein sequence ID" value="TCC19957.1"/>
    <property type="molecule type" value="Genomic_DNA"/>
</dbReference>
<protein>
    <recommendedName>
        <fullName evidence="3">Minor capsid protein</fullName>
    </recommendedName>
</protein>
<dbReference type="OrthoDB" id="3194844at2"/>
<evidence type="ECO:0000313" key="2">
    <source>
        <dbReference type="Proteomes" id="UP000292695"/>
    </source>
</evidence>
<evidence type="ECO:0008006" key="3">
    <source>
        <dbReference type="Google" id="ProtNLM"/>
    </source>
</evidence>
<evidence type="ECO:0000313" key="1">
    <source>
        <dbReference type="EMBL" id="TCC19957.1"/>
    </source>
</evidence>